<dbReference type="EMBL" id="GBXM01101514">
    <property type="protein sequence ID" value="JAH07063.1"/>
    <property type="molecule type" value="Transcribed_RNA"/>
</dbReference>
<name>A0A0E9PT70_ANGAN</name>
<reference evidence="1" key="2">
    <citation type="journal article" date="2015" name="Fish Shellfish Immunol.">
        <title>Early steps in the European eel (Anguilla anguilla)-Vibrio vulnificus interaction in the gills: Role of the RtxA13 toxin.</title>
        <authorList>
            <person name="Callol A."/>
            <person name="Pajuelo D."/>
            <person name="Ebbesson L."/>
            <person name="Teles M."/>
            <person name="MacKenzie S."/>
            <person name="Amaro C."/>
        </authorList>
    </citation>
    <scope>NUCLEOTIDE SEQUENCE</scope>
</reference>
<reference evidence="1" key="1">
    <citation type="submission" date="2014-11" db="EMBL/GenBank/DDBJ databases">
        <authorList>
            <person name="Amaro Gonzalez C."/>
        </authorList>
    </citation>
    <scope>NUCLEOTIDE SEQUENCE</scope>
</reference>
<organism evidence="1">
    <name type="scientific">Anguilla anguilla</name>
    <name type="common">European freshwater eel</name>
    <name type="synonym">Muraena anguilla</name>
    <dbReference type="NCBI Taxonomy" id="7936"/>
    <lineage>
        <taxon>Eukaryota</taxon>
        <taxon>Metazoa</taxon>
        <taxon>Chordata</taxon>
        <taxon>Craniata</taxon>
        <taxon>Vertebrata</taxon>
        <taxon>Euteleostomi</taxon>
        <taxon>Actinopterygii</taxon>
        <taxon>Neopterygii</taxon>
        <taxon>Teleostei</taxon>
        <taxon>Anguilliformes</taxon>
        <taxon>Anguillidae</taxon>
        <taxon>Anguilla</taxon>
    </lineage>
</organism>
<sequence length="29" mass="3492">MWLPYFQCSSHYGTSCILFTHMHLPFRMG</sequence>
<dbReference type="AlphaFoldDB" id="A0A0E9PT70"/>
<accession>A0A0E9PT70</accession>
<evidence type="ECO:0000313" key="1">
    <source>
        <dbReference type="EMBL" id="JAH07063.1"/>
    </source>
</evidence>
<proteinExistence type="predicted"/>
<protein>
    <submittedName>
        <fullName evidence="1">Uncharacterized protein</fullName>
    </submittedName>
</protein>